<evidence type="ECO:0000313" key="4">
    <source>
        <dbReference type="Proteomes" id="UP001415857"/>
    </source>
</evidence>
<protein>
    <recommendedName>
        <fullName evidence="2">Disease resistance protein At4g27190-like leucine-rich repeats domain-containing protein</fullName>
    </recommendedName>
</protein>
<gene>
    <name evidence="3" type="ORF">L1049_000567</name>
</gene>
<keyword evidence="1" id="KW-0611">Plant defense</keyword>
<dbReference type="InterPro" id="IPR032675">
    <property type="entry name" value="LRR_dom_sf"/>
</dbReference>
<dbReference type="PANTHER" id="PTHR33463">
    <property type="entry name" value="NB-ARC DOMAIN-CONTAINING PROTEIN-RELATED"/>
    <property type="match status" value="1"/>
</dbReference>
<dbReference type="Gene3D" id="3.80.10.10">
    <property type="entry name" value="Ribonuclease Inhibitor"/>
    <property type="match status" value="1"/>
</dbReference>
<dbReference type="AlphaFoldDB" id="A0AAP0N908"/>
<dbReference type="InterPro" id="IPR050905">
    <property type="entry name" value="Plant_NBS-LRR"/>
</dbReference>
<reference evidence="3 4" key="1">
    <citation type="journal article" date="2024" name="Plant J.">
        <title>Genome sequences and population genomics reveal climatic adaptation and genomic divergence between two closely related sweetgum species.</title>
        <authorList>
            <person name="Xu W.Q."/>
            <person name="Ren C.Q."/>
            <person name="Zhang X.Y."/>
            <person name="Comes H.P."/>
            <person name="Liu X.H."/>
            <person name="Li Y.G."/>
            <person name="Kettle C.J."/>
            <person name="Jalonen R."/>
            <person name="Gaisberger H."/>
            <person name="Ma Y.Z."/>
            <person name="Qiu Y.X."/>
        </authorList>
    </citation>
    <scope>NUCLEOTIDE SEQUENCE [LARGE SCALE GENOMIC DNA]</scope>
    <source>
        <strain evidence="3">Hangzhou</strain>
    </source>
</reference>
<proteinExistence type="predicted"/>
<evidence type="ECO:0000256" key="1">
    <source>
        <dbReference type="ARBA" id="ARBA00022821"/>
    </source>
</evidence>
<name>A0AAP0N908_LIQFO</name>
<sequence>MKKLFTIGCLPLLENLEEIRVGGCEEMEEIISKKPEREEEQGMGDSNNHYIVNNKHSITLPKLKSLYLWHLPELKSIVYDRMVMHCDYLRSILVLGCPRLKRLPFFMPMFEGKPSAPPVLRNINVNKGSGNR</sequence>
<dbReference type="PANTHER" id="PTHR33463:SF187">
    <property type="entry name" value="AND NB-ARC DOMAIN DISEASE RESISTANCE PROTEIN, PUTATIVE-RELATED"/>
    <property type="match status" value="1"/>
</dbReference>
<feature type="domain" description="Disease resistance protein At4g27190-like leucine-rich repeats" evidence="2">
    <location>
        <begin position="3"/>
        <end position="103"/>
    </location>
</feature>
<dbReference type="EMBL" id="JBBPBK010000015">
    <property type="protein sequence ID" value="KAK9268803.1"/>
    <property type="molecule type" value="Genomic_DNA"/>
</dbReference>
<keyword evidence="4" id="KW-1185">Reference proteome</keyword>
<dbReference type="Proteomes" id="UP001415857">
    <property type="component" value="Unassembled WGS sequence"/>
</dbReference>
<dbReference type="Pfam" id="PF23247">
    <property type="entry name" value="LRR_RPS2"/>
    <property type="match status" value="1"/>
</dbReference>
<organism evidence="3 4">
    <name type="scientific">Liquidambar formosana</name>
    <name type="common">Formosan gum</name>
    <dbReference type="NCBI Taxonomy" id="63359"/>
    <lineage>
        <taxon>Eukaryota</taxon>
        <taxon>Viridiplantae</taxon>
        <taxon>Streptophyta</taxon>
        <taxon>Embryophyta</taxon>
        <taxon>Tracheophyta</taxon>
        <taxon>Spermatophyta</taxon>
        <taxon>Magnoliopsida</taxon>
        <taxon>eudicotyledons</taxon>
        <taxon>Gunneridae</taxon>
        <taxon>Pentapetalae</taxon>
        <taxon>Saxifragales</taxon>
        <taxon>Altingiaceae</taxon>
        <taxon>Liquidambar</taxon>
    </lineage>
</organism>
<evidence type="ECO:0000259" key="2">
    <source>
        <dbReference type="Pfam" id="PF23247"/>
    </source>
</evidence>
<comment type="caution">
    <text evidence="3">The sequence shown here is derived from an EMBL/GenBank/DDBJ whole genome shotgun (WGS) entry which is preliminary data.</text>
</comment>
<dbReference type="InterPro" id="IPR057135">
    <property type="entry name" value="At4g27190-like_LRR"/>
</dbReference>
<accession>A0AAP0N908</accession>
<evidence type="ECO:0000313" key="3">
    <source>
        <dbReference type="EMBL" id="KAK9268803.1"/>
    </source>
</evidence>